<organism evidence="1 2">
    <name type="scientific">Trichonephila inaurata madagascariensis</name>
    <dbReference type="NCBI Taxonomy" id="2747483"/>
    <lineage>
        <taxon>Eukaryota</taxon>
        <taxon>Metazoa</taxon>
        <taxon>Ecdysozoa</taxon>
        <taxon>Arthropoda</taxon>
        <taxon>Chelicerata</taxon>
        <taxon>Arachnida</taxon>
        <taxon>Araneae</taxon>
        <taxon>Araneomorphae</taxon>
        <taxon>Entelegynae</taxon>
        <taxon>Araneoidea</taxon>
        <taxon>Nephilidae</taxon>
        <taxon>Trichonephila</taxon>
        <taxon>Trichonephila inaurata</taxon>
    </lineage>
</organism>
<sequence length="89" mass="9983">MAVPENSAAAPKNSTTVPEHIAAVPENSTAVPENSDVVSDKIFLPPKKSARVLFKKHIKLLIFPITIVHWGYKRVSTLKKRRNNLYFSQ</sequence>
<proteinExistence type="predicted"/>
<keyword evidence="2" id="KW-1185">Reference proteome</keyword>
<dbReference type="EMBL" id="BMAV01014538">
    <property type="protein sequence ID" value="GFY62977.1"/>
    <property type="molecule type" value="Genomic_DNA"/>
</dbReference>
<evidence type="ECO:0000313" key="2">
    <source>
        <dbReference type="Proteomes" id="UP000886998"/>
    </source>
</evidence>
<reference evidence="1" key="1">
    <citation type="submission" date="2020-08" db="EMBL/GenBank/DDBJ databases">
        <title>Multicomponent nature underlies the extraordinary mechanical properties of spider dragline silk.</title>
        <authorList>
            <person name="Kono N."/>
            <person name="Nakamura H."/>
            <person name="Mori M."/>
            <person name="Yoshida Y."/>
            <person name="Ohtoshi R."/>
            <person name="Malay A.D."/>
            <person name="Moran D.A.P."/>
            <person name="Tomita M."/>
            <person name="Numata K."/>
            <person name="Arakawa K."/>
        </authorList>
    </citation>
    <scope>NUCLEOTIDE SEQUENCE</scope>
</reference>
<protein>
    <submittedName>
        <fullName evidence="1">Uncharacterized protein</fullName>
    </submittedName>
</protein>
<comment type="caution">
    <text evidence="1">The sequence shown here is derived from an EMBL/GenBank/DDBJ whole genome shotgun (WGS) entry which is preliminary data.</text>
</comment>
<name>A0A8X7CFF8_9ARAC</name>
<dbReference type="Proteomes" id="UP000886998">
    <property type="component" value="Unassembled WGS sequence"/>
</dbReference>
<accession>A0A8X7CFF8</accession>
<gene>
    <name evidence="1" type="ORF">TNIN_83661</name>
</gene>
<evidence type="ECO:0000313" key="1">
    <source>
        <dbReference type="EMBL" id="GFY62977.1"/>
    </source>
</evidence>
<dbReference type="AlphaFoldDB" id="A0A8X7CFF8"/>